<proteinExistence type="inferred from homology"/>
<dbReference type="SUPFAM" id="SSF53067">
    <property type="entry name" value="Actin-like ATPase domain"/>
    <property type="match status" value="2"/>
</dbReference>
<dbReference type="Pfam" id="PF02782">
    <property type="entry name" value="FGGY_C"/>
    <property type="match status" value="1"/>
</dbReference>
<evidence type="ECO:0000313" key="7">
    <source>
        <dbReference type="Proteomes" id="UP000260351"/>
    </source>
</evidence>
<comment type="similarity">
    <text evidence="1">Belongs to the FGGY kinase family.</text>
</comment>
<organism evidence="6 7">
    <name type="scientific">Wenzhouxiangella sediminis</name>
    <dbReference type="NCBI Taxonomy" id="1792836"/>
    <lineage>
        <taxon>Bacteria</taxon>
        <taxon>Pseudomonadati</taxon>
        <taxon>Pseudomonadota</taxon>
        <taxon>Gammaproteobacteria</taxon>
        <taxon>Chromatiales</taxon>
        <taxon>Wenzhouxiangellaceae</taxon>
        <taxon>Wenzhouxiangella</taxon>
    </lineage>
</organism>
<evidence type="ECO:0000313" key="6">
    <source>
        <dbReference type="EMBL" id="RFF29379.1"/>
    </source>
</evidence>
<comment type="caution">
    <text evidence="6">The sequence shown here is derived from an EMBL/GenBank/DDBJ whole genome shotgun (WGS) entry which is preliminary data.</text>
</comment>
<name>A0A3E1K5T2_9GAMM</name>
<dbReference type="PANTHER" id="PTHR43095:SF5">
    <property type="entry name" value="XYLULOSE KINASE"/>
    <property type="match status" value="1"/>
</dbReference>
<protein>
    <submittedName>
        <fullName evidence="6">Carbohydrate kinase</fullName>
    </submittedName>
</protein>
<keyword evidence="2" id="KW-0808">Transferase</keyword>
<gene>
    <name evidence="6" type="ORF">DZC52_13100</name>
</gene>
<feature type="domain" description="Carbohydrate kinase FGGY C-terminal" evidence="5">
    <location>
        <begin position="269"/>
        <end position="462"/>
    </location>
</feature>
<dbReference type="OrthoDB" id="9805576at2"/>
<dbReference type="Gene3D" id="3.30.420.40">
    <property type="match status" value="2"/>
</dbReference>
<feature type="domain" description="Carbohydrate kinase FGGY N-terminal" evidence="4">
    <location>
        <begin position="11"/>
        <end position="259"/>
    </location>
</feature>
<keyword evidence="7" id="KW-1185">Reference proteome</keyword>
<evidence type="ECO:0000259" key="4">
    <source>
        <dbReference type="Pfam" id="PF00370"/>
    </source>
</evidence>
<sequence length="523" mass="57948">MSASDNTEPLILAIDNGTQSIRALLFDARGELVGRHKIEIEPWFSDAPGWAEQEPELFWAEIGRASRALWDEGHDPSRVAAVAVTTQRGTQICLDADGRPLRPAILWTDRRRVDIDELPKMPLHWRLLIGLTARGKALANMRENAECNWLAVNEPETWRKTAAFVGLSGFLNHRLTGRLADSVGSQVGYIPFDYRGRRWAGPKSWRWPALSIRREQLPELVQPGEQLGELTASAAEHLGLGAGVPVMAAGADKACDLVGAGVTDRHAACISFGTRSTVSVHSARYFEAKPPMPAFPAARHGYFMVESAVPRGFWMVSWFKEQFGLAERQRAEAAGVTAESLLDELVADVPPGSLGLMLQPYWGNDIDSGPEAKGSIIGFGDVHTRAHLYRALLEGVAYELRHGAERIERRSSRRLQVLRACGGGARSDTVMQITADIFDCPVERPHTVETSGLGAAVLAAYGLGWYPSVRVAINEMTRVGHRIEPDADNHAVYEKLYRRVYQRLYKRLAPLYRDIREITGYPD</sequence>
<dbReference type="AlphaFoldDB" id="A0A3E1K5T2"/>
<dbReference type="GO" id="GO:0016301">
    <property type="term" value="F:kinase activity"/>
    <property type="evidence" value="ECO:0007669"/>
    <property type="project" value="UniProtKB-KW"/>
</dbReference>
<evidence type="ECO:0000259" key="5">
    <source>
        <dbReference type="Pfam" id="PF02782"/>
    </source>
</evidence>
<dbReference type="PIRSF" id="PIRSF000538">
    <property type="entry name" value="GlpK"/>
    <property type="match status" value="1"/>
</dbReference>
<dbReference type="InterPro" id="IPR018484">
    <property type="entry name" value="FGGY_N"/>
</dbReference>
<dbReference type="InterPro" id="IPR018485">
    <property type="entry name" value="FGGY_C"/>
</dbReference>
<evidence type="ECO:0000256" key="1">
    <source>
        <dbReference type="ARBA" id="ARBA00009156"/>
    </source>
</evidence>
<dbReference type="Pfam" id="PF00370">
    <property type="entry name" value="FGGY_N"/>
    <property type="match status" value="1"/>
</dbReference>
<accession>A0A3E1K5T2</accession>
<dbReference type="InterPro" id="IPR050406">
    <property type="entry name" value="FGGY_Carb_Kinase"/>
</dbReference>
<dbReference type="InterPro" id="IPR000577">
    <property type="entry name" value="Carb_kinase_FGGY"/>
</dbReference>
<dbReference type="PANTHER" id="PTHR43095">
    <property type="entry name" value="SUGAR KINASE"/>
    <property type="match status" value="1"/>
</dbReference>
<dbReference type="GO" id="GO:0005975">
    <property type="term" value="P:carbohydrate metabolic process"/>
    <property type="evidence" value="ECO:0007669"/>
    <property type="project" value="InterPro"/>
</dbReference>
<dbReference type="InterPro" id="IPR043129">
    <property type="entry name" value="ATPase_NBD"/>
</dbReference>
<evidence type="ECO:0000256" key="2">
    <source>
        <dbReference type="ARBA" id="ARBA00022679"/>
    </source>
</evidence>
<dbReference type="EMBL" id="QUZK01000047">
    <property type="protein sequence ID" value="RFF29379.1"/>
    <property type="molecule type" value="Genomic_DNA"/>
</dbReference>
<dbReference type="Proteomes" id="UP000260351">
    <property type="component" value="Unassembled WGS sequence"/>
</dbReference>
<reference evidence="6 7" key="1">
    <citation type="submission" date="2018-08" db="EMBL/GenBank/DDBJ databases">
        <title>Wenzhouxiangella salilacus sp. nov., a novel bacterium isolated from a saline lake in Xinjiang Province, China.</title>
        <authorList>
            <person name="Han S."/>
        </authorList>
    </citation>
    <scope>NUCLEOTIDE SEQUENCE [LARGE SCALE GENOMIC DNA]</scope>
    <source>
        <strain evidence="6 7">XDB06</strain>
    </source>
</reference>
<keyword evidence="3 6" id="KW-0418">Kinase</keyword>
<evidence type="ECO:0000256" key="3">
    <source>
        <dbReference type="ARBA" id="ARBA00022777"/>
    </source>
</evidence>
<dbReference type="CDD" id="cd07779">
    <property type="entry name" value="ASKHA_NBD_FGGY_YgcE-like"/>
    <property type="match status" value="1"/>
</dbReference>
<dbReference type="RefSeq" id="WP_116651602.1">
    <property type="nucleotide sequence ID" value="NZ_QUZK01000047.1"/>
</dbReference>